<dbReference type="AlphaFoldDB" id="A0A1B0DR50"/>
<dbReference type="EMBL" id="AJVK01019677">
    <property type="status" value="NOT_ANNOTATED_CDS"/>
    <property type="molecule type" value="Genomic_DNA"/>
</dbReference>
<protein>
    <submittedName>
        <fullName evidence="3">Uncharacterized protein</fullName>
    </submittedName>
</protein>
<dbReference type="Pfam" id="PF02140">
    <property type="entry name" value="SUEL_Lectin"/>
    <property type="match status" value="1"/>
</dbReference>
<accession>A0A1B0DR50</accession>
<keyword evidence="2" id="KW-0430">Lectin</keyword>
<reference evidence="3" key="1">
    <citation type="submission" date="2022-08" db="UniProtKB">
        <authorList>
            <consortium name="EnsemblMetazoa"/>
        </authorList>
    </citation>
    <scope>IDENTIFICATION</scope>
    <source>
        <strain evidence="3">Israel</strain>
    </source>
</reference>
<dbReference type="EMBL" id="AJVK01019680">
    <property type="status" value="NOT_ANNOTATED_CDS"/>
    <property type="molecule type" value="Genomic_DNA"/>
</dbReference>
<dbReference type="InterPro" id="IPR000922">
    <property type="entry name" value="Lectin_gal-bd_dom"/>
</dbReference>
<evidence type="ECO:0000313" key="3">
    <source>
        <dbReference type="EnsemblMetazoa" id="PPAI011033-PA"/>
    </source>
</evidence>
<sequence length="210" mass="22881">MNPRSSKYETAYACEGKTLTLECDPGNVINLIRANYGRFSITICNDHGNVEWSVNCMSPKSLRVLHAKCALKHKCSVLASTSLFGDPCPGTHKYLEAHYQCISALQTSTTTGRPPPPWITSAPSIWTAATVRVPVAVSQEVSLDVKEEQVISTSGVTEPIVTTRQWIVGLVVRKDPGNGNGRVIQKLSDSSGKKILLFKMFSADPLVVHL</sequence>
<dbReference type="CDD" id="cd22830">
    <property type="entry name" value="Gal_Rha_Lectin_dCirl"/>
    <property type="match status" value="1"/>
</dbReference>
<evidence type="ECO:0000256" key="1">
    <source>
        <dbReference type="ARBA" id="ARBA00010933"/>
    </source>
</evidence>
<comment type="similarity">
    <text evidence="1">Belongs to the G-protein coupled receptor 2 family. LN-TM7 subfamily.</text>
</comment>
<proteinExistence type="inferred from homology"/>
<dbReference type="EMBL" id="AJVK01019679">
    <property type="status" value="NOT_ANNOTATED_CDS"/>
    <property type="molecule type" value="Genomic_DNA"/>
</dbReference>
<keyword evidence="4" id="KW-1185">Reference proteome</keyword>
<evidence type="ECO:0000256" key="2">
    <source>
        <dbReference type="ARBA" id="ARBA00022734"/>
    </source>
</evidence>
<dbReference type="PANTHER" id="PTHR46780">
    <property type="entry name" value="PROTEIN EVA-1"/>
    <property type="match status" value="1"/>
</dbReference>
<dbReference type="VEuPathDB" id="VectorBase:PPAPM1_008150"/>
<dbReference type="EnsemblMetazoa" id="PPAI011033-RA">
    <property type="protein sequence ID" value="PPAI011033-PA"/>
    <property type="gene ID" value="PPAI011033"/>
</dbReference>
<dbReference type="EMBL" id="AJVK01019678">
    <property type="status" value="NOT_ANNOTATED_CDS"/>
    <property type="molecule type" value="Genomic_DNA"/>
</dbReference>
<dbReference type="InterPro" id="IPR043159">
    <property type="entry name" value="Lectin_gal-bd_sf"/>
</dbReference>
<dbReference type="PROSITE" id="PS50228">
    <property type="entry name" value="SUEL_LECTIN"/>
    <property type="match status" value="1"/>
</dbReference>
<evidence type="ECO:0000313" key="4">
    <source>
        <dbReference type="Proteomes" id="UP000092462"/>
    </source>
</evidence>
<dbReference type="GO" id="GO:0030246">
    <property type="term" value="F:carbohydrate binding"/>
    <property type="evidence" value="ECO:0007669"/>
    <property type="project" value="UniProtKB-KW"/>
</dbReference>
<dbReference type="FunFam" id="2.60.120.740:FF:000001">
    <property type="entry name" value="Adhesion G protein-coupled receptor L2"/>
    <property type="match status" value="1"/>
</dbReference>
<organism evidence="3 4">
    <name type="scientific">Phlebotomus papatasi</name>
    <name type="common">Sandfly</name>
    <dbReference type="NCBI Taxonomy" id="29031"/>
    <lineage>
        <taxon>Eukaryota</taxon>
        <taxon>Metazoa</taxon>
        <taxon>Ecdysozoa</taxon>
        <taxon>Arthropoda</taxon>
        <taxon>Hexapoda</taxon>
        <taxon>Insecta</taxon>
        <taxon>Pterygota</taxon>
        <taxon>Neoptera</taxon>
        <taxon>Endopterygota</taxon>
        <taxon>Diptera</taxon>
        <taxon>Nematocera</taxon>
        <taxon>Psychodoidea</taxon>
        <taxon>Psychodidae</taxon>
        <taxon>Phlebotomus</taxon>
        <taxon>Phlebotomus</taxon>
    </lineage>
</organism>
<dbReference type="VEuPathDB" id="VectorBase:PPAI011033"/>
<dbReference type="Proteomes" id="UP000092462">
    <property type="component" value="Unassembled WGS sequence"/>
</dbReference>
<name>A0A1B0DR50_PHLPP</name>
<dbReference type="Gene3D" id="2.60.120.740">
    <property type="match status" value="1"/>
</dbReference>